<evidence type="ECO:0000313" key="1">
    <source>
        <dbReference type="EMBL" id="AZN71440.1"/>
    </source>
</evidence>
<reference evidence="1 2" key="1">
    <citation type="submission" date="2018-09" db="EMBL/GenBank/DDBJ databases">
        <title>Marinorhizobium profundi gen. nov., sp. nov., isolated from a deep-sea sediment sample from the New Britain Trench and proposal of Marinorhizobiaceae fam. nov. in the order Rhizobiales of the class Alphaproteobacteria.</title>
        <authorList>
            <person name="Cao J."/>
        </authorList>
    </citation>
    <scope>NUCLEOTIDE SEQUENCE [LARGE SCALE GENOMIC DNA]</scope>
    <source>
        <strain evidence="1 2">WS11</strain>
    </source>
</reference>
<name>A0A3S9B3B5_9HYPH</name>
<dbReference type="KEGG" id="abaw:D5400_09330"/>
<accession>A0A3S9B3B5</accession>
<gene>
    <name evidence="1" type="ORF">D5400_09330</name>
</gene>
<dbReference type="OrthoDB" id="7907327at2"/>
<dbReference type="RefSeq" id="WP_126009754.1">
    <property type="nucleotide sequence ID" value="NZ_CP032509.1"/>
</dbReference>
<proteinExistence type="predicted"/>
<evidence type="ECO:0000313" key="2">
    <source>
        <dbReference type="Proteomes" id="UP000268192"/>
    </source>
</evidence>
<dbReference type="EMBL" id="CP032509">
    <property type="protein sequence ID" value="AZN71440.1"/>
    <property type="molecule type" value="Genomic_DNA"/>
</dbReference>
<organism evidence="1 2">
    <name type="scientific">Georhizobium profundi</name>
    <dbReference type="NCBI Taxonomy" id="2341112"/>
    <lineage>
        <taxon>Bacteria</taxon>
        <taxon>Pseudomonadati</taxon>
        <taxon>Pseudomonadota</taxon>
        <taxon>Alphaproteobacteria</taxon>
        <taxon>Hyphomicrobiales</taxon>
        <taxon>Rhizobiaceae</taxon>
        <taxon>Georhizobium</taxon>
    </lineage>
</organism>
<dbReference type="Proteomes" id="UP000268192">
    <property type="component" value="Chromosome"/>
</dbReference>
<dbReference type="AlphaFoldDB" id="A0A3S9B3B5"/>
<protein>
    <submittedName>
        <fullName evidence="1">Uncharacterized protein</fullName>
    </submittedName>
</protein>
<keyword evidence="2" id="KW-1185">Reference proteome</keyword>
<sequence length="106" mass="11447">MEHIAAIMVLIGCGHGDIECRELSAPTVGYETVQMCEQDMEPVLRSISNDHPVVYGQCAVVDPADFEQDAIVAWDFNTSGELLVDVVAGDSLYASSDVALTKTSRQ</sequence>